<comment type="caution">
    <text evidence="1">The sequence shown here is derived from an EMBL/GenBank/DDBJ whole genome shotgun (WGS) entry which is preliminary data.</text>
</comment>
<organism evidence="1 2">
    <name type="scientific">Macroventuria anomochaeta</name>
    <dbReference type="NCBI Taxonomy" id="301207"/>
    <lineage>
        <taxon>Eukaryota</taxon>
        <taxon>Fungi</taxon>
        <taxon>Dikarya</taxon>
        <taxon>Ascomycota</taxon>
        <taxon>Pezizomycotina</taxon>
        <taxon>Dothideomycetes</taxon>
        <taxon>Pleosporomycetidae</taxon>
        <taxon>Pleosporales</taxon>
        <taxon>Pleosporineae</taxon>
        <taxon>Didymellaceae</taxon>
        <taxon>Macroventuria</taxon>
    </lineage>
</organism>
<name>A0ACB6RJR9_9PLEO</name>
<keyword evidence="2" id="KW-1185">Reference proteome</keyword>
<sequence>MRSYIHHTIPLSARIDAMLLLAIFRRELSRPQPRSPRPIVIGLFRAYGGSTCLLNFVIAPLLWHLCRGSRPKRQGGAVLAAFCLVCNTKHSSSF</sequence>
<gene>
    <name evidence="1" type="ORF">BU25DRAFT_213544</name>
</gene>
<proteinExistence type="predicted"/>
<dbReference type="EMBL" id="MU006746">
    <property type="protein sequence ID" value="KAF2622251.1"/>
    <property type="molecule type" value="Genomic_DNA"/>
</dbReference>
<dbReference type="Proteomes" id="UP000799754">
    <property type="component" value="Unassembled WGS sequence"/>
</dbReference>
<evidence type="ECO:0000313" key="2">
    <source>
        <dbReference type="Proteomes" id="UP000799754"/>
    </source>
</evidence>
<evidence type="ECO:0000313" key="1">
    <source>
        <dbReference type="EMBL" id="KAF2622251.1"/>
    </source>
</evidence>
<protein>
    <submittedName>
        <fullName evidence="1">Uncharacterized protein</fullName>
    </submittedName>
</protein>
<accession>A0ACB6RJR9</accession>
<reference evidence="1" key="1">
    <citation type="journal article" date="2020" name="Stud. Mycol.">
        <title>101 Dothideomycetes genomes: a test case for predicting lifestyles and emergence of pathogens.</title>
        <authorList>
            <person name="Haridas S."/>
            <person name="Albert R."/>
            <person name="Binder M."/>
            <person name="Bloem J."/>
            <person name="Labutti K."/>
            <person name="Salamov A."/>
            <person name="Andreopoulos B."/>
            <person name="Baker S."/>
            <person name="Barry K."/>
            <person name="Bills G."/>
            <person name="Bluhm B."/>
            <person name="Cannon C."/>
            <person name="Castanera R."/>
            <person name="Culley D."/>
            <person name="Daum C."/>
            <person name="Ezra D."/>
            <person name="Gonzalez J."/>
            <person name="Henrissat B."/>
            <person name="Kuo A."/>
            <person name="Liang C."/>
            <person name="Lipzen A."/>
            <person name="Lutzoni F."/>
            <person name="Magnuson J."/>
            <person name="Mondo S."/>
            <person name="Nolan M."/>
            <person name="Ohm R."/>
            <person name="Pangilinan J."/>
            <person name="Park H.-J."/>
            <person name="Ramirez L."/>
            <person name="Alfaro M."/>
            <person name="Sun H."/>
            <person name="Tritt A."/>
            <person name="Yoshinaga Y."/>
            <person name="Zwiers L.-H."/>
            <person name="Turgeon B."/>
            <person name="Goodwin S."/>
            <person name="Spatafora J."/>
            <person name="Crous P."/>
            <person name="Grigoriev I."/>
        </authorList>
    </citation>
    <scope>NUCLEOTIDE SEQUENCE</scope>
    <source>
        <strain evidence="1">CBS 525.71</strain>
    </source>
</reference>